<gene>
    <name evidence="2" type="ORF">GOMPHAMPRED_001414</name>
</gene>
<keyword evidence="1" id="KW-0732">Signal</keyword>
<accession>A0A8H3F9F4</accession>
<reference evidence="2" key="1">
    <citation type="submission" date="2021-03" db="EMBL/GenBank/DDBJ databases">
        <authorList>
            <person name="Tagirdzhanova G."/>
        </authorList>
    </citation>
    <scope>NUCLEOTIDE SEQUENCE</scope>
</reference>
<organism evidence="2 3">
    <name type="scientific">Gomphillus americanus</name>
    <dbReference type="NCBI Taxonomy" id="1940652"/>
    <lineage>
        <taxon>Eukaryota</taxon>
        <taxon>Fungi</taxon>
        <taxon>Dikarya</taxon>
        <taxon>Ascomycota</taxon>
        <taxon>Pezizomycotina</taxon>
        <taxon>Lecanoromycetes</taxon>
        <taxon>OSLEUM clade</taxon>
        <taxon>Ostropomycetidae</taxon>
        <taxon>Ostropales</taxon>
        <taxon>Graphidaceae</taxon>
        <taxon>Gomphilloideae</taxon>
        <taxon>Gomphillus</taxon>
    </lineage>
</organism>
<keyword evidence="3" id="KW-1185">Reference proteome</keyword>
<dbReference type="Proteomes" id="UP000664169">
    <property type="component" value="Unassembled WGS sequence"/>
</dbReference>
<evidence type="ECO:0000313" key="2">
    <source>
        <dbReference type="EMBL" id="CAF9917923.1"/>
    </source>
</evidence>
<comment type="caution">
    <text evidence="2">The sequence shown here is derived from an EMBL/GenBank/DDBJ whole genome shotgun (WGS) entry which is preliminary data.</text>
</comment>
<dbReference type="AlphaFoldDB" id="A0A8H3F9F4"/>
<feature type="chain" id="PRO_5034636507" evidence="1">
    <location>
        <begin position="16"/>
        <end position="128"/>
    </location>
</feature>
<name>A0A8H3F9F4_9LECA</name>
<evidence type="ECO:0000256" key="1">
    <source>
        <dbReference type="SAM" id="SignalP"/>
    </source>
</evidence>
<dbReference type="OrthoDB" id="5426294at2759"/>
<evidence type="ECO:0000313" key="3">
    <source>
        <dbReference type="Proteomes" id="UP000664169"/>
    </source>
</evidence>
<dbReference type="EMBL" id="CAJPDQ010000012">
    <property type="protein sequence ID" value="CAF9917923.1"/>
    <property type="molecule type" value="Genomic_DNA"/>
</dbReference>
<sequence length="128" mass="13435">MKFILIAALAASAVAHNPWKINNNGTISCHKLGTFCAGDSGKTNIIIHCQDKHNATNNYAGNCNDNLAGVCGGVCEFAPCKQTSPKKGDGYCSVDGAIAANGSTLHDPSEEHSTTATKRALLARFFHT</sequence>
<protein>
    <submittedName>
        <fullName evidence="2">Uncharacterized protein</fullName>
    </submittedName>
</protein>
<feature type="signal peptide" evidence="1">
    <location>
        <begin position="1"/>
        <end position="15"/>
    </location>
</feature>
<proteinExistence type="predicted"/>